<keyword evidence="3" id="KW-1185">Reference proteome</keyword>
<feature type="transmembrane region" description="Helical" evidence="1">
    <location>
        <begin position="34"/>
        <end position="67"/>
    </location>
</feature>
<dbReference type="Pfam" id="PF12092">
    <property type="entry name" value="DUF3568"/>
    <property type="match status" value="1"/>
</dbReference>
<evidence type="ECO:0000256" key="1">
    <source>
        <dbReference type="SAM" id="Phobius"/>
    </source>
</evidence>
<keyword evidence="1" id="KW-0812">Transmembrane</keyword>
<evidence type="ECO:0000313" key="3">
    <source>
        <dbReference type="Proteomes" id="UP000346198"/>
    </source>
</evidence>
<organism evidence="2 3">
    <name type="scientific">Pontiella sulfatireligans</name>
    <dbReference type="NCBI Taxonomy" id="2750658"/>
    <lineage>
        <taxon>Bacteria</taxon>
        <taxon>Pseudomonadati</taxon>
        <taxon>Kiritimatiellota</taxon>
        <taxon>Kiritimatiellia</taxon>
        <taxon>Kiritimatiellales</taxon>
        <taxon>Pontiellaceae</taxon>
        <taxon>Pontiella</taxon>
    </lineage>
</organism>
<name>A0A6C2UQW9_9BACT</name>
<dbReference type="Proteomes" id="UP000346198">
    <property type="component" value="Unassembled WGS sequence"/>
</dbReference>
<gene>
    <name evidence="2" type="ORF">SCARR_04572</name>
</gene>
<dbReference type="AlphaFoldDB" id="A0A6C2UQW9"/>
<sequence length="197" mass="20671">MLSEYKNKRNESATLRCGHPENGRKGSALKRAPLLVSCVALASFLSGCKLLLITSAVAIGAVGLAGYGVYKAGDAVVTGVGNVGKATASVMFFNGDYKTQCDFNVETVWKAANLACQKAGFGEIDGSYDALSGKLTAKTRDGAEITIKLKSIDPQTTEIEIRVGVTGDLEMSETIHGLILQRLPAPVAPKTTTEVTS</sequence>
<proteinExistence type="predicted"/>
<keyword evidence="1" id="KW-0472">Membrane</keyword>
<evidence type="ECO:0000313" key="2">
    <source>
        <dbReference type="EMBL" id="VGO22489.1"/>
    </source>
</evidence>
<reference evidence="2 3" key="1">
    <citation type="submission" date="2019-04" db="EMBL/GenBank/DDBJ databases">
        <authorList>
            <person name="Van Vliet M D."/>
        </authorList>
    </citation>
    <scope>NUCLEOTIDE SEQUENCE [LARGE SCALE GENOMIC DNA]</scope>
    <source>
        <strain evidence="2 3">F21</strain>
    </source>
</reference>
<evidence type="ECO:0008006" key="4">
    <source>
        <dbReference type="Google" id="ProtNLM"/>
    </source>
</evidence>
<protein>
    <recommendedName>
        <fullName evidence="4">DUF3568 family protein</fullName>
    </recommendedName>
</protein>
<dbReference type="EMBL" id="CAAHFH010000002">
    <property type="protein sequence ID" value="VGO22489.1"/>
    <property type="molecule type" value="Genomic_DNA"/>
</dbReference>
<dbReference type="RefSeq" id="WP_136063863.1">
    <property type="nucleotide sequence ID" value="NZ_CAAHFH010000002.1"/>
</dbReference>
<dbReference type="InterPro" id="IPR021952">
    <property type="entry name" value="Flpp3-like"/>
</dbReference>
<accession>A0A6C2UQW9</accession>
<keyword evidence="1" id="KW-1133">Transmembrane helix</keyword>